<evidence type="ECO:0000256" key="9">
    <source>
        <dbReference type="SAM" id="Phobius"/>
    </source>
</evidence>
<keyword evidence="9" id="KW-0812">Transmembrane</keyword>
<dbReference type="AlphaFoldDB" id="A0A922IF40"/>
<dbReference type="PROSITE" id="PS50294">
    <property type="entry name" value="WD_REPEATS_REGION"/>
    <property type="match status" value="1"/>
</dbReference>
<keyword evidence="5" id="KW-0539">Nucleus</keyword>
<feature type="non-terminal residue" evidence="10">
    <location>
        <position position="702"/>
    </location>
</feature>
<dbReference type="SMART" id="SM00320">
    <property type="entry name" value="WD40"/>
    <property type="match status" value="2"/>
</dbReference>
<feature type="transmembrane region" description="Helical" evidence="9">
    <location>
        <begin position="500"/>
        <end position="520"/>
    </location>
</feature>
<feature type="transmembrane region" description="Helical" evidence="9">
    <location>
        <begin position="408"/>
        <end position="425"/>
    </location>
</feature>
<protein>
    <submittedName>
        <fullName evidence="10">WD repeat-containing protein 4</fullName>
    </submittedName>
</protein>
<dbReference type="PROSITE" id="PS50082">
    <property type="entry name" value="WD_REPEATS_2"/>
    <property type="match status" value="1"/>
</dbReference>
<dbReference type="Proteomes" id="UP000790347">
    <property type="component" value="Unassembled WGS sequence"/>
</dbReference>
<sequence length="702" mass="81212">MFIVLSKSFLILDKDEVVSSQDNNNGQKALIVYDLKRDSSKSIQIDWCPSTEMTKNDADDVKKNAKEPIVSFNTGTFSNLHDFVAISDDLKNVIIFDHNFHKINQFKIKKNAQKMIFTKNEEKILICDKAGDIYEFDVKQSSSSNEENCGRLLLGHCSMLLDFLITDDQRYIISADRDEKIRVTHYPNTYNIKTYCLGHSQFVSSIQLINQQTLASGSGDGKIKIWNYLNGKILYTHDFHEQQQQQPTSATNGRNKSAVKSDFAIKSMTIDRPNNGRYICVSLLSQSILYLFKIQYKNDDEHQFESLDVITQLRFNQIPLMISFDLSHINFLWIFGATAMENNDDDDEPIKLYELKQNELARPLIRMQVIDTLNQNEHFRRSIAATKRDEYGYLFKHPFHSEVMVGENFQPIIVLLVIFVVMMNCRNGNNHKSIDSFRNISQKRLLHHSDSTISYQIDNHCPPISIGSRENTASMQENVKELLSRLSQSEDIETSTSRSIVHGLILVTIMITSLVAFVCSKVRRCSNFVNLYDYEYCSKYFLFYSSMTIISCLATFIIYFLHLISQCDFLCLSKKKYEFEIMFISIISCLLVLSSICYMTHTNIFAESFTLVSFIFSSLSNVLYWLRIIILICEMIQMKKRSQRRCAVLKRRLNLDLQHSIHSIGLNRVDNAKVVSYVRNNQRSKTLSTSISDDFEDDVFIQ</sequence>
<keyword evidence="9" id="KW-0472">Membrane</keyword>
<comment type="caution">
    <text evidence="10">The sequence shown here is derived from an EMBL/GenBank/DDBJ whole genome shotgun (WGS) entry which is preliminary data.</text>
</comment>
<evidence type="ECO:0000256" key="1">
    <source>
        <dbReference type="ARBA" id="ARBA00004123"/>
    </source>
</evidence>
<dbReference type="GO" id="GO:0005634">
    <property type="term" value="C:nucleus"/>
    <property type="evidence" value="ECO:0007669"/>
    <property type="project" value="UniProtKB-SubCell"/>
</dbReference>
<keyword evidence="3" id="KW-0819">tRNA processing</keyword>
<feature type="transmembrane region" description="Helical" evidence="9">
    <location>
        <begin position="581"/>
        <end position="601"/>
    </location>
</feature>
<feature type="transmembrane region" description="Helical" evidence="9">
    <location>
        <begin position="540"/>
        <end position="561"/>
    </location>
</feature>
<comment type="function">
    <text evidence="6">Required for the Mettl1-dependent formation of N(7)-methylguanine at position 46 (m7G46) in tRNA. In the Mettl1-wuho methyltransferase complex, it is required to stabilize and induce conformational changes of the catalytic subunit. Required for binding of nanos mRNA and repression of translation by the mei-P26-bgcn-bam-sxl complex. May cooperate with mei-P26 and nanos to derepress the BMP signaling pathway. May cooperate with mei-P26 to suppress expression of a subset of microRNAs. May cooperate with mei-P26 to regulate bam expression levels in germline cells during gametogenesis. Required to promote mitosis to meiosis transition during gametogenesis. May regulate germline cell division in part by regulating ribosome biogenesis.</text>
</comment>
<feature type="repeat" description="WD" evidence="8">
    <location>
        <begin position="196"/>
        <end position="236"/>
    </location>
</feature>
<keyword evidence="4" id="KW-0677">Repeat</keyword>
<comment type="subunit">
    <text evidence="7">Forms a heterodimer with the catalytic subunit Mettl1. Interacts with mei-P26 and weakly interacts with bgcn; required for the function or formation of the mei-P26-bgcn-bam-sxl complex. Interacts with nanos; may be involved in mei-P26-dependent derepression of the BMP signaling pathway. Interacts with Myc; the interaction may be mediated by mei-P26 and may be involved in the regulation of ribosome biogenesis.</text>
</comment>
<evidence type="ECO:0000256" key="2">
    <source>
        <dbReference type="ARBA" id="ARBA00022574"/>
    </source>
</evidence>
<comment type="subcellular location">
    <subcellularLocation>
        <location evidence="1">Nucleus</location>
    </subcellularLocation>
</comment>
<evidence type="ECO:0000256" key="3">
    <source>
        <dbReference type="ARBA" id="ARBA00022694"/>
    </source>
</evidence>
<dbReference type="PANTHER" id="PTHR16288:SF0">
    <property type="entry name" value="TRNA (GUANINE-N(7)-)-METHYLTRANSFERASE NON-CATALYTIC SUBUNIT WDR4"/>
    <property type="match status" value="1"/>
</dbReference>
<keyword evidence="9" id="KW-1133">Transmembrane helix</keyword>
<dbReference type="GO" id="GO:0006400">
    <property type="term" value="P:tRNA modification"/>
    <property type="evidence" value="ECO:0007669"/>
    <property type="project" value="TreeGrafter"/>
</dbReference>
<evidence type="ECO:0000313" key="10">
    <source>
        <dbReference type="EMBL" id="KAH9529607.1"/>
    </source>
</evidence>
<reference evidence="10" key="2">
    <citation type="journal article" date="2022" name="Res Sq">
        <title>Comparative Genomics Reveals Insights into the Divergent Evolution of Astigmatic Mites and Household Pest Adaptations.</title>
        <authorList>
            <person name="Xiong Q."/>
            <person name="Wan A.T.-Y."/>
            <person name="Liu X.-Y."/>
            <person name="Fung C.S.-H."/>
            <person name="Xiao X."/>
            <person name="Malainual N."/>
            <person name="Hou J."/>
            <person name="Wang L."/>
            <person name="Wang M."/>
            <person name="Yang K."/>
            <person name="Cui Y."/>
            <person name="Leung E."/>
            <person name="Nong W."/>
            <person name="Shin S.-K."/>
            <person name="Au S."/>
            <person name="Jeong K.Y."/>
            <person name="Chew F.T."/>
            <person name="Hui J."/>
            <person name="Leung T.F."/>
            <person name="Tungtrongchitr A."/>
            <person name="Zhong N."/>
            <person name="Liu Z."/>
            <person name="Tsui S."/>
        </authorList>
    </citation>
    <scope>NUCLEOTIDE SEQUENCE</scope>
    <source>
        <strain evidence="10">Derf</strain>
        <tissue evidence="10">Whole organism</tissue>
    </source>
</reference>
<proteinExistence type="inferred from homology"/>
<name>A0A922IF40_DERFA</name>
<evidence type="ECO:0000256" key="5">
    <source>
        <dbReference type="ARBA" id="ARBA00023242"/>
    </source>
</evidence>
<dbReference type="GO" id="GO:0043527">
    <property type="term" value="C:tRNA methyltransferase complex"/>
    <property type="evidence" value="ECO:0007669"/>
    <property type="project" value="TreeGrafter"/>
</dbReference>
<gene>
    <name evidence="10" type="primary">WDR4</name>
    <name evidence="10" type="ORF">DERF_003484</name>
</gene>
<dbReference type="SUPFAM" id="SSF50978">
    <property type="entry name" value="WD40 repeat-like"/>
    <property type="match status" value="1"/>
</dbReference>
<dbReference type="HAMAP" id="MF_03056">
    <property type="entry name" value="TRM82"/>
    <property type="match status" value="1"/>
</dbReference>
<keyword evidence="11" id="KW-1185">Reference proteome</keyword>
<reference evidence="10" key="1">
    <citation type="submission" date="2013-05" db="EMBL/GenBank/DDBJ databases">
        <authorList>
            <person name="Yim A.K.Y."/>
            <person name="Chan T.F."/>
            <person name="Ji K.M."/>
            <person name="Liu X.Y."/>
            <person name="Zhou J.W."/>
            <person name="Li R.Q."/>
            <person name="Yang K.Y."/>
            <person name="Li J."/>
            <person name="Li M."/>
            <person name="Law P.T.W."/>
            <person name="Wu Y.L."/>
            <person name="Cai Z.L."/>
            <person name="Qin H."/>
            <person name="Bao Y."/>
            <person name="Leung R.K.K."/>
            <person name="Ng P.K.S."/>
            <person name="Zou J."/>
            <person name="Zhong X.J."/>
            <person name="Ran P.X."/>
            <person name="Zhong N.S."/>
            <person name="Liu Z.G."/>
            <person name="Tsui S.K.W."/>
        </authorList>
    </citation>
    <scope>NUCLEOTIDE SEQUENCE</scope>
    <source>
        <strain evidence="10">Derf</strain>
        <tissue evidence="10">Whole organism</tissue>
    </source>
</reference>
<dbReference type="InterPro" id="IPR028884">
    <property type="entry name" value="Trm82"/>
</dbReference>
<dbReference type="InterPro" id="IPR015943">
    <property type="entry name" value="WD40/YVTN_repeat-like_dom_sf"/>
</dbReference>
<evidence type="ECO:0000256" key="7">
    <source>
        <dbReference type="ARBA" id="ARBA00093542"/>
    </source>
</evidence>
<dbReference type="Pfam" id="PF00400">
    <property type="entry name" value="WD40"/>
    <property type="match status" value="1"/>
</dbReference>
<dbReference type="InterPro" id="IPR036322">
    <property type="entry name" value="WD40_repeat_dom_sf"/>
</dbReference>
<accession>A0A922IF40</accession>
<keyword evidence="2 8" id="KW-0853">WD repeat</keyword>
<dbReference type="EMBL" id="ASGP02000001">
    <property type="protein sequence ID" value="KAH9529607.1"/>
    <property type="molecule type" value="Genomic_DNA"/>
</dbReference>
<evidence type="ECO:0000256" key="6">
    <source>
        <dbReference type="ARBA" id="ARBA00093337"/>
    </source>
</evidence>
<dbReference type="GO" id="GO:0005829">
    <property type="term" value="C:cytosol"/>
    <property type="evidence" value="ECO:0007669"/>
    <property type="project" value="TreeGrafter"/>
</dbReference>
<dbReference type="InterPro" id="IPR001680">
    <property type="entry name" value="WD40_rpt"/>
</dbReference>
<feature type="transmembrane region" description="Helical" evidence="9">
    <location>
        <begin position="613"/>
        <end position="636"/>
    </location>
</feature>
<dbReference type="Gene3D" id="2.130.10.10">
    <property type="entry name" value="YVTN repeat-like/Quinoprotein amine dehydrogenase"/>
    <property type="match status" value="1"/>
</dbReference>
<evidence type="ECO:0000256" key="8">
    <source>
        <dbReference type="PROSITE-ProRule" id="PRU00221"/>
    </source>
</evidence>
<dbReference type="GO" id="GO:0036265">
    <property type="term" value="P:RNA (guanine-N7)-methylation"/>
    <property type="evidence" value="ECO:0007669"/>
    <property type="project" value="InterPro"/>
</dbReference>
<evidence type="ECO:0000256" key="4">
    <source>
        <dbReference type="ARBA" id="ARBA00022737"/>
    </source>
</evidence>
<organism evidence="10 11">
    <name type="scientific">Dermatophagoides farinae</name>
    <name type="common">American house dust mite</name>
    <dbReference type="NCBI Taxonomy" id="6954"/>
    <lineage>
        <taxon>Eukaryota</taxon>
        <taxon>Metazoa</taxon>
        <taxon>Ecdysozoa</taxon>
        <taxon>Arthropoda</taxon>
        <taxon>Chelicerata</taxon>
        <taxon>Arachnida</taxon>
        <taxon>Acari</taxon>
        <taxon>Acariformes</taxon>
        <taxon>Sarcoptiformes</taxon>
        <taxon>Astigmata</taxon>
        <taxon>Psoroptidia</taxon>
        <taxon>Analgoidea</taxon>
        <taxon>Pyroglyphidae</taxon>
        <taxon>Dermatophagoidinae</taxon>
        <taxon>Dermatophagoides</taxon>
    </lineage>
</organism>
<dbReference type="PANTHER" id="PTHR16288">
    <property type="entry name" value="WD40 REPEAT PROTEIN 4"/>
    <property type="match status" value="1"/>
</dbReference>
<evidence type="ECO:0000313" key="11">
    <source>
        <dbReference type="Proteomes" id="UP000790347"/>
    </source>
</evidence>